<dbReference type="PROSITE" id="PS51257">
    <property type="entry name" value="PROKAR_LIPOPROTEIN"/>
    <property type="match status" value="1"/>
</dbReference>
<dbReference type="PANTHER" id="PTHR10900:SF77">
    <property type="entry name" value="FI19380P1"/>
    <property type="match status" value="1"/>
</dbReference>
<proteinExistence type="predicted"/>
<keyword evidence="4" id="KW-1185">Reference proteome</keyword>
<dbReference type="Gene3D" id="2.30.180.10">
    <property type="entry name" value="FAS1 domain"/>
    <property type="match status" value="2"/>
</dbReference>
<gene>
    <name evidence="3" type="ORF">G4D72_11320</name>
</gene>
<dbReference type="InterPro" id="IPR050904">
    <property type="entry name" value="Adhesion/Biosynth-related"/>
</dbReference>
<organism evidence="3 4">
    <name type="scientific">Flavobacterium difficile</name>
    <dbReference type="NCBI Taxonomy" id="2709659"/>
    <lineage>
        <taxon>Bacteria</taxon>
        <taxon>Pseudomonadati</taxon>
        <taxon>Bacteroidota</taxon>
        <taxon>Flavobacteriia</taxon>
        <taxon>Flavobacteriales</taxon>
        <taxon>Flavobacteriaceae</taxon>
        <taxon>Flavobacterium</taxon>
    </lineage>
</organism>
<name>A0ABX0I7Q7_9FLAO</name>
<dbReference type="PROSITE" id="PS50213">
    <property type="entry name" value="FAS1"/>
    <property type="match status" value="2"/>
</dbReference>
<feature type="chain" id="PRO_5046167671" evidence="1">
    <location>
        <begin position="26"/>
        <end position="333"/>
    </location>
</feature>
<keyword evidence="1" id="KW-0732">Signal</keyword>
<dbReference type="PANTHER" id="PTHR10900">
    <property type="entry name" value="PERIOSTIN-RELATED"/>
    <property type="match status" value="1"/>
</dbReference>
<dbReference type="RefSeq" id="WP_166077823.1">
    <property type="nucleotide sequence ID" value="NZ_JAAJBT010000007.1"/>
</dbReference>
<feature type="domain" description="FAS1" evidence="2">
    <location>
        <begin position="34"/>
        <end position="181"/>
    </location>
</feature>
<dbReference type="InterPro" id="IPR036378">
    <property type="entry name" value="FAS1_dom_sf"/>
</dbReference>
<evidence type="ECO:0000256" key="1">
    <source>
        <dbReference type="SAM" id="SignalP"/>
    </source>
</evidence>
<evidence type="ECO:0000259" key="2">
    <source>
        <dbReference type="PROSITE" id="PS50213"/>
    </source>
</evidence>
<feature type="signal peptide" evidence="1">
    <location>
        <begin position="1"/>
        <end position="25"/>
    </location>
</feature>
<dbReference type="Proteomes" id="UP000800984">
    <property type="component" value="Unassembled WGS sequence"/>
</dbReference>
<dbReference type="SMART" id="SM00554">
    <property type="entry name" value="FAS1"/>
    <property type="match status" value="2"/>
</dbReference>
<feature type="domain" description="FAS1" evidence="2">
    <location>
        <begin position="183"/>
        <end position="329"/>
    </location>
</feature>
<dbReference type="SUPFAM" id="SSF82153">
    <property type="entry name" value="FAS1 domain"/>
    <property type="match status" value="2"/>
</dbReference>
<dbReference type="EMBL" id="JAAJBT010000007">
    <property type="protein sequence ID" value="NHM02696.1"/>
    <property type="molecule type" value="Genomic_DNA"/>
</dbReference>
<accession>A0ABX0I7Q7</accession>
<reference evidence="3 4" key="1">
    <citation type="submission" date="2020-02" db="EMBL/GenBank/DDBJ databases">
        <authorList>
            <person name="Chen W.-M."/>
        </authorList>
    </citation>
    <scope>NUCLEOTIDE SEQUENCE [LARGE SCALE GENOMIC DNA]</scope>
    <source>
        <strain evidence="3 4">KDG-16</strain>
    </source>
</reference>
<evidence type="ECO:0000313" key="3">
    <source>
        <dbReference type="EMBL" id="NHM02696.1"/>
    </source>
</evidence>
<sequence>MKLINKISKALAVITVALLSFSCENDSENVIEKYPTIVEILEKDPANFSILKAALIKTDLFNTFRNPGSYTVLAPRNSSFEAIGVTEASIATMSTADVALLRRRLQYHVLSIGTISADFPTNGYVNSFSPFGTSTSISLSLHTNKASGIVLNGGLSNGGATVLQKDINASNGVIHVIDAVLSLPKVHNLIIANPDLSSLVGVLSSTPQTSVFMDLTSTATGATNALSRTVFAPTNAAFTNAAFLTGQSDANITKVLRYHIENNNRRASSSTSFASTATTINTQLTGPQQTITIPAATVKVVDITTVNATIRTVNIQGTNGVAHIIDKVLQPTL</sequence>
<comment type="caution">
    <text evidence="3">The sequence shown here is derived from an EMBL/GenBank/DDBJ whole genome shotgun (WGS) entry which is preliminary data.</text>
</comment>
<protein>
    <submittedName>
        <fullName evidence="3">Fasciclin domain-containing protein</fullName>
    </submittedName>
</protein>
<evidence type="ECO:0000313" key="4">
    <source>
        <dbReference type="Proteomes" id="UP000800984"/>
    </source>
</evidence>
<dbReference type="Pfam" id="PF02469">
    <property type="entry name" value="Fasciclin"/>
    <property type="match status" value="2"/>
</dbReference>
<dbReference type="InterPro" id="IPR000782">
    <property type="entry name" value="FAS1_domain"/>
</dbReference>